<dbReference type="OrthoDB" id="286814at2759"/>
<feature type="compositionally biased region" description="Low complexity" evidence="1">
    <location>
        <begin position="47"/>
        <end position="65"/>
    </location>
</feature>
<dbReference type="EMBL" id="GG745338">
    <property type="protein sequence ID" value="KNE61500.1"/>
    <property type="molecule type" value="Genomic_DNA"/>
</dbReference>
<dbReference type="Proteomes" id="UP000054350">
    <property type="component" value="Unassembled WGS sequence"/>
</dbReference>
<feature type="compositionally biased region" description="Low complexity" evidence="1">
    <location>
        <begin position="1"/>
        <end position="25"/>
    </location>
</feature>
<feature type="region of interest" description="Disordered" evidence="1">
    <location>
        <begin position="319"/>
        <end position="343"/>
    </location>
</feature>
<evidence type="ECO:0000313" key="2">
    <source>
        <dbReference type="EMBL" id="KNE61500.1"/>
    </source>
</evidence>
<organism evidence="2 3">
    <name type="scientific">Allomyces macrogynus (strain ATCC 38327)</name>
    <name type="common">Allomyces javanicus var. macrogynus</name>
    <dbReference type="NCBI Taxonomy" id="578462"/>
    <lineage>
        <taxon>Eukaryota</taxon>
        <taxon>Fungi</taxon>
        <taxon>Fungi incertae sedis</taxon>
        <taxon>Blastocladiomycota</taxon>
        <taxon>Blastocladiomycetes</taxon>
        <taxon>Blastocladiales</taxon>
        <taxon>Blastocladiaceae</taxon>
        <taxon>Allomyces</taxon>
    </lineage>
</organism>
<name>A0A0L0SGM2_ALLM3</name>
<reference evidence="2 3" key="1">
    <citation type="submission" date="2009-11" db="EMBL/GenBank/DDBJ databases">
        <title>Annotation of Allomyces macrogynus ATCC 38327.</title>
        <authorList>
            <consortium name="The Broad Institute Genome Sequencing Platform"/>
            <person name="Russ C."/>
            <person name="Cuomo C."/>
            <person name="Burger G."/>
            <person name="Gray M.W."/>
            <person name="Holland P.W.H."/>
            <person name="King N."/>
            <person name="Lang F.B.F."/>
            <person name="Roger A.J."/>
            <person name="Ruiz-Trillo I."/>
            <person name="Young S.K."/>
            <person name="Zeng Q."/>
            <person name="Gargeya S."/>
            <person name="Fitzgerald M."/>
            <person name="Haas B."/>
            <person name="Abouelleil A."/>
            <person name="Alvarado L."/>
            <person name="Arachchi H.M."/>
            <person name="Berlin A."/>
            <person name="Chapman S.B."/>
            <person name="Gearin G."/>
            <person name="Goldberg J."/>
            <person name="Griggs A."/>
            <person name="Gujja S."/>
            <person name="Hansen M."/>
            <person name="Heiman D."/>
            <person name="Howarth C."/>
            <person name="Larimer J."/>
            <person name="Lui A."/>
            <person name="MacDonald P.J.P."/>
            <person name="McCowen C."/>
            <person name="Montmayeur A."/>
            <person name="Murphy C."/>
            <person name="Neiman D."/>
            <person name="Pearson M."/>
            <person name="Priest M."/>
            <person name="Roberts A."/>
            <person name="Saif S."/>
            <person name="Shea T."/>
            <person name="Sisk P."/>
            <person name="Stolte C."/>
            <person name="Sykes S."/>
            <person name="Wortman J."/>
            <person name="Nusbaum C."/>
            <person name="Birren B."/>
        </authorList>
    </citation>
    <scope>NUCLEOTIDE SEQUENCE [LARGE SCALE GENOMIC DNA]</scope>
    <source>
        <strain evidence="2 3">ATCC 38327</strain>
    </source>
</reference>
<dbReference type="AlphaFoldDB" id="A0A0L0SGM2"/>
<reference evidence="2 3" key="2">
    <citation type="submission" date="2009-11" db="EMBL/GenBank/DDBJ databases">
        <title>The Genome Sequence of Allomyces macrogynus strain ATCC 38327.</title>
        <authorList>
            <consortium name="The Broad Institute Genome Sequencing Platform"/>
            <person name="Russ C."/>
            <person name="Cuomo C."/>
            <person name="Shea T."/>
            <person name="Young S.K."/>
            <person name="Zeng Q."/>
            <person name="Koehrsen M."/>
            <person name="Haas B."/>
            <person name="Borodovsky M."/>
            <person name="Guigo R."/>
            <person name="Alvarado L."/>
            <person name="Berlin A."/>
            <person name="Borenstein D."/>
            <person name="Chen Z."/>
            <person name="Engels R."/>
            <person name="Freedman E."/>
            <person name="Gellesch M."/>
            <person name="Goldberg J."/>
            <person name="Griggs A."/>
            <person name="Gujja S."/>
            <person name="Heiman D."/>
            <person name="Hepburn T."/>
            <person name="Howarth C."/>
            <person name="Jen D."/>
            <person name="Larson L."/>
            <person name="Lewis B."/>
            <person name="Mehta T."/>
            <person name="Park D."/>
            <person name="Pearson M."/>
            <person name="Roberts A."/>
            <person name="Saif S."/>
            <person name="Shenoy N."/>
            <person name="Sisk P."/>
            <person name="Stolte C."/>
            <person name="Sykes S."/>
            <person name="Walk T."/>
            <person name="White J."/>
            <person name="Yandava C."/>
            <person name="Burger G."/>
            <person name="Gray M.W."/>
            <person name="Holland P.W.H."/>
            <person name="King N."/>
            <person name="Lang F.B.F."/>
            <person name="Roger A.J."/>
            <person name="Ruiz-Trillo I."/>
            <person name="Lander E."/>
            <person name="Nusbaum C."/>
        </authorList>
    </citation>
    <scope>NUCLEOTIDE SEQUENCE [LARGE SCALE GENOMIC DNA]</scope>
    <source>
        <strain evidence="2 3">ATCC 38327</strain>
    </source>
</reference>
<protein>
    <submittedName>
        <fullName evidence="2">Uncharacterized protein</fullName>
    </submittedName>
</protein>
<feature type="region of interest" description="Disordered" evidence="1">
    <location>
        <begin position="408"/>
        <end position="433"/>
    </location>
</feature>
<feature type="region of interest" description="Disordered" evidence="1">
    <location>
        <begin position="1"/>
        <end position="66"/>
    </location>
</feature>
<feature type="region of interest" description="Disordered" evidence="1">
    <location>
        <begin position="475"/>
        <end position="521"/>
    </location>
</feature>
<accession>A0A0L0SGM2</accession>
<feature type="compositionally biased region" description="Pro residues" evidence="1">
    <location>
        <begin position="26"/>
        <end position="46"/>
    </location>
</feature>
<evidence type="ECO:0000256" key="1">
    <source>
        <dbReference type="SAM" id="MobiDB-lite"/>
    </source>
</evidence>
<gene>
    <name evidence="2" type="ORF">AMAG_18642</name>
</gene>
<proteinExistence type="predicted"/>
<dbReference type="VEuPathDB" id="FungiDB:AMAG_18642"/>
<dbReference type="STRING" id="578462.A0A0L0SGM2"/>
<keyword evidence="3" id="KW-1185">Reference proteome</keyword>
<evidence type="ECO:0000313" key="3">
    <source>
        <dbReference type="Proteomes" id="UP000054350"/>
    </source>
</evidence>
<sequence>MAAVPPLRSSTPSSSTTTAAMAMAMPLPPPRPGPAPAPPAPAPAPAPAAASDDADASAPSTEAPPQTQQFLAANWQPATGAGAPGTAAPTPVARTPQTLRKQEFVHALVRTAAEIIGALTPKPAVEPTVPLHDFIAEILRRSKSSFSTLQLALFYLFKYRAARRRIAQRAAALAAARAAAVAALAANGGSAGLPSPPELAMAAAAGGSGGASSSASVLASAALASKRAGSMAPPSSTSRHPIHAMAAAAAALALPPSGGLGGAGYLSHSLVAQSNVRDTLPSHVRAKPAHETLSPENQLEPSPSRAAALIRAAAAARASASPASNGATPPAMPMPLPPPPVTAPPPLPRAYSDIADMPRAGGSLVAAIAGGLPLHAVPVSAPVTVPLPVAVPPLPPRAVQMPMDVDPVPPAAAASPRSASKRGRPAATPTDVTARSPAAIAALQQMPPPAKRARSTPPARAPSLSIAFLTHAADTPTPTMPLGGAPSPAHGWVPDATAAPGMPMPGHLRRNGADDGASAPR</sequence>
<feature type="compositionally biased region" description="Pro residues" evidence="1">
    <location>
        <begin position="330"/>
        <end position="343"/>
    </location>
</feature>
<dbReference type="Gene3D" id="1.10.472.10">
    <property type="entry name" value="Cyclin-like"/>
    <property type="match status" value="1"/>
</dbReference>